<protein>
    <recommendedName>
        <fullName evidence="3">Transmembrane protein 186</fullName>
    </recommendedName>
</protein>
<sequence>MSTDRASSFDGLTLQLPSNPFNRKPRVAVPKLVLYRGKGMLFFRFIVRAKVFQLMGFLACAVFASVVLTTTNPNPWDLAAVGALAVGCIVTSYCIWYYSGRYVGELSVLLPEKRTVRFSVLDFWGNREDNDVPVERVVAPWRHRSVAEVKSQARQALMPLVVTGDREYYISVPHGHVLQKDVLQRLLYGAPLDGEDPGFGAAAAGPSGATASAAPGEAATQTGPAATATSSSGAEARAGGAGQASATDAGGEGGKGAGGSAVDGSGVGEGAGAGVTGKGATAESTPGHERGRGA</sequence>
<dbReference type="InterPro" id="IPR045325">
    <property type="entry name" value="TMEM70/TMEM186/TMEM223"/>
</dbReference>
<evidence type="ECO:0000256" key="4">
    <source>
        <dbReference type="ARBA" id="ARBA00022692"/>
    </source>
</evidence>
<evidence type="ECO:0000256" key="6">
    <source>
        <dbReference type="ARBA" id="ARBA00022989"/>
    </source>
</evidence>
<comment type="subcellular location">
    <subcellularLocation>
        <location evidence="1">Mitochondrion inner membrane</location>
        <topology evidence="1">Multi-pass membrane protein</topology>
    </subcellularLocation>
</comment>
<dbReference type="EMBL" id="JAEHOE010000007">
    <property type="protein sequence ID" value="KAG2499164.1"/>
    <property type="molecule type" value="Genomic_DNA"/>
</dbReference>
<keyword evidence="4 10" id="KW-0812">Transmembrane</keyword>
<keyword evidence="7" id="KW-0496">Mitochondrion</keyword>
<dbReference type="OrthoDB" id="6147888at2759"/>
<dbReference type="AlphaFoldDB" id="A0A836C4V3"/>
<evidence type="ECO:0000256" key="1">
    <source>
        <dbReference type="ARBA" id="ARBA00004448"/>
    </source>
</evidence>
<evidence type="ECO:0000256" key="9">
    <source>
        <dbReference type="SAM" id="MobiDB-lite"/>
    </source>
</evidence>
<gene>
    <name evidence="11" type="ORF">HYH03_002745</name>
</gene>
<keyword evidence="5" id="KW-0999">Mitochondrion inner membrane</keyword>
<dbReference type="Proteomes" id="UP000612055">
    <property type="component" value="Unassembled WGS sequence"/>
</dbReference>
<feature type="region of interest" description="Disordered" evidence="9">
    <location>
        <begin position="199"/>
        <end position="294"/>
    </location>
</feature>
<dbReference type="PANTHER" id="PTHR13603">
    <property type="entry name" value="TRANSMEMBRANE PROTEIN 186"/>
    <property type="match status" value="1"/>
</dbReference>
<evidence type="ECO:0000256" key="10">
    <source>
        <dbReference type="SAM" id="Phobius"/>
    </source>
</evidence>
<dbReference type="Pfam" id="PF06979">
    <property type="entry name" value="TMEM70"/>
    <property type="match status" value="1"/>
</dbReference>
<reference evidence="11" key="1">
    <citation type="journal article" date="2020" name="bioRxiv">
        <title>Comparative genomics of Chlamydomonas.</title>
        <authorList>
            <person name="Craig R.J."/>
            <person name="Hasan A.R."/>
            <person name="Ness R.W."/>
            <person name="Keightley P.D."/>
        </authorList>
    </citation>
    <scope>NUCLEOTIDE SEQUENCE</scope>
    <source>
        <strain evidence="11">CCAP 11/70</strain>
    </source>
</reference>
<comment type="similarity">
    <text evidence="2">Belongs to the TMEM186 family.</text>
</comment>
<evidence type="ECO:0000256" key="5">
    <source>
        <dbReference type="ARBA" id="ARBA00022792"/>
    </source>
</evidence>
<keyword evidence="8 10" id="KW-0472">Membrane</keyword>
<proteinExistence type="inferred from homology"/>
<evidence type="ECO:0000313" key="12">
    <source>
        <dbReference type="Proteomes" id="UP000612055"/>
    </source>
</evidence>
<feature type="transmembrane region" description="Helical" evidence="10">
    <location>
        <begin position="78"/>
        <end position="98"/>
    </location>
</feature>
<dbReference type="PANTHER" id="PTHR13603:SF1">
    <property type="entry name" value="TRANSMEMBRANE PROTEIN 186"/>
    <property type="match status" value="1"/>
</dbReference>
<evidence type="ECO:0000256" key="7">
    <source>
        <dbReference type="ARBA" id="ARBA00023128"/>
    </source>
</evidence>
<dbReference type="GO" id="GO:0005743">
    <property type="term" value="C:mitochondrial inner membrane"/>
    <property type="evidence" value="ECO:0007669"/>
    <property type="project" value="UniProtKB-SubCell"/>
</dbReference>
<evidence type="ECO:0000313" key="11">
    <source>
        <dbReference type="EMBL" id="KAG2499164.1"/>
    </source>
</evidence>
<organism evidence="11 12">
    <name type="scientific">Edaphochlamys debaryana</name>
    <dbReference type="NCBI Taxonomy" id="47281"/>
    <lineage>
        <taxon>Eukaryota</taxon>
        <taxon>Viridiplantae</taxon>
        <taxon>Chlorophyta</taxon>
        <taxon>core chlorophytes</taxon>
        <taxon>Chlorophyceae</taxon>
        <taxon>CS clade</taxon>
        <taxon>Chlamydomonadales</taxon>
        <taxon>Chlamydomonadales incertae sedis</taxon>
        <taxon>Edaphochlamys</taxon>
    </lineage>
</organism>
<evidence type="ECO:0000256" key="8">
    <source>
        <dbReference type="ARBA" id="ARBA00023136"/>
    </source>
</evidence>
<evidence type="ECO:0000256" key="3">
    <source>
        <dbReference type="ARBA" id="ARBA00014604"/>
    </source>
</evidence>
<keyword evidence="12" id="KW-1185">Reference proteome</keyword>
<keyword evidence="6 10" id="KW-1133">Transmembrane helix</keyword>
<accession>A0A836C4V3</accession>
<dbReference type="InterPro" id="IPR026571">
    <property type="entry name" value="Tmem186"/>
</dbReference>
<name>A0A836C4V3_9CHLO</name>
<feature type="compositionally biased region" description="Gly residues" evidence="9">
    <location>
        <begin position="250"/>
        <end position="277"/>
    </location>
</feature>
<comment type="caution">
    <text evidence="11">The sequence shown here is derived from an EMBL/GenBank/DDBJ whole genome shotgun (WGS) entry which is preliminary data.</text>
</comment>
<feature type="compositionally biased region" description="Low complexity" evidence="9">
    <location>
        <begin position="199"/>
        <end position="249"/>
    </location>
</feature>
<evidence type="ECO:0000256" key="2">
    <source>
        <dbReference type="ARBA" id="ARBA00007020"/>
    </source>
</evidence>
<feature type="transmembrane region" description="Helical" evidence="10">
    <location>
        <begin position="45"/>
        <end position="66"/>
    </location>
</feature>